<reference evidence="2 3" key="1">
    <citation type="submission" date="2017-09" db="EMBL/GenBank/DDBJ databases">
        <authorList>
            <person name="Lee N."/>
            <person name="Cho B.-K."/>
        </authorList>
    </citation>
    <scope>NUCLEOTIDE SEQUENCE [LARGE SCALE GENOMIC DNA]</scope>
    <source>
        <strain evidence="2 3">ATCC 12461</strain>
    </source>
</reference>
<dbReference type="SUPFAM" id="SSF51261">
    <property type="entry name" value="Duplicated hybrid motif"/>
    <property type="match status" value="1"/>
</dbReference>
<feature type="domain" description="M23ase beta-sheet core" evidence="1">
    <location>
        <begin position="120"/>
        <end position="214"/>
    </location>
</feature>
<organism evidence="2 3">
    <name type="scientific">Streptomyces alboniger</name>
    <dbReference type="NCBI Taxonomy" id="132473"/>
    <lineage>
        <taxon>Bacteria</taxon>
        <taxon>Bacillati</taxon>
        <taxon>Actinomycetota</taxon>
        <taxon>Actinomycetes</taxon>
        <taxon>Kitasatosporales</taxon>
        <taxon>Streptomycetaceae</taxon>
        <taxon>Streptomyces</taxon>
        <taxon>Streptomyces aurantiacus group</taxon>
    </lineage>
</organism>
<evidence type="ECO:0000313" key="2">
    <source>
        <dbReference type="EMBL" id="QEV19291.1"/>
    </source>
</evidence>
<sequence length="229" mass="24363">MRVVPAASELAGMDYDIEKAPKAPPTRRHALRVAAGILAVGAAPLTASRALARPADADVCTGGYDAEFEAALAEADSHVAPDETRGLAPERAPGRFALPLRRRFRVSARYGIRGDWLAGHHTGIDLAVPRGTPVYAVGAGVVVLARWSGAYGNAVTVRMRDGRYAVYAHLSRIHVQQGTRVRAGGRIGSSGATGRATGPHLHLEIRAHRGYGTDIDPVRYLARRGARLL</sequence>
<dbReference type="PANTHER" id="PTHR21666:SF270">
    <property type="entry name" value="MUREIN HYDROLASE ACTIVATOR ENVC"/>
    <property type="match status" value="1"/>
</dbReference>
<dbReference type="KEGG" id="salw:CP975_18890"/>
<keyword evidence="3" id="KW-1185">Reference proteome</keyword>
<dbReference type="InterPro" id="IPR016047">
    <property type="entry name" value="M23ase_b-sheet_dom"/>
</dbReference>
<dbReference type="Gene3D" id="2.70.70.10">
    <property type="entry name" value="Glucose Permease (Domain IIA)"/>
    <property type="match status" value="1"/>
</dbReference>
<dbReference type="OrthoDB" id="5244067at2"/>
<dbReference type="EMBL" id="CP023695">
    <property type="protein sequence ID" value="QEV19291.1"/>
    <property type="molecule type" value="Genomic_DNA"/>
</dbReference>
<proteinExistence type="predicted"/>
<evidence type="ECO:0000259" key="1">
    <source>
        <dbReference type="Pfam" id="PF01551"/>
    </source>
</evidence>
<protein>
    <submittedName>
        <fullName evidence="2">M23 family metallopeptidase</fullName>
    </submittedName>
</protein>
<dbReference type="PANTHER" id="PTHR21666">
    <property type="entry name" value="PEPTIDASE-RELATED"/>
    <property type="match status" value="1"/>
</dbReference>
<dbReference type="PROSITE" id="PS51318">
    <property type="entry name" value="TAT"/>
    <property type="match status" value="1"/>
</dbReference>
<dbReference type="GO" id="GO:0004222">
    <property type="term" value="F:metalloendopeptidase activity"/>
    <property type="evidence" value="ECO:0007669"/>
    <property type="project" value="TreeGrafter"/>
</dbReference>
<name>A0A5J6HLJ6_STRAD</name>
<dbReference type="AlphaFoldDB" id="A0A5J6HLJ6"/>
<accession>A0A5J6HLJ6</accession>
<dbReference type="Proteomes" id="UP000326553">
    <property type="component" value="Chromosome"/>
</dbReference>
<dbReference type="Pfam" id="PF01551">
    <property type="entry name" value="Peptidase_M23"/>
    <property type="match status" value="1"/>
</dbReference>
<dbReference type="InterPro" id="IPR006311">
    <property type="entry name" value="TAT_signal"/>
</dbReference>
<evidence type="ECO:0000313" key="3">
    <source>
        <dbReference type="Proteomes" id="UP000326553"/>
    </source>
</evidence>
<dbReference type="InterPro" id="IPR050570">
    <property type="entry name" value="Cell_wall_metabolism_enzyme"/>
</dbReference>
<dbReference type="InterPro" id="IPR011055">
    <property type="entry name" value="Dup_hybrid_motif"/>
</dbReference>
<dbReference type="CDD" id="cd12797">
    <property type="entry name" value="M23_peptidase"/>
    <property type="match status" value="1"/>
</dbReference>
<gene>
    <name evidence="2" type="ORF">CP975_18890</name>
</gene>